<accession>A0A0R1F486</accession>
<dbReference type="Pfam" id="PF02386">
    <property type="entry name" value="TrkH"/>
    <property type="match status" value="1"/>
</dbReference>
<keyword evidence="3" id="KW-1003">Cell membrane</keyword>
<dbReference type="InterPro" id="IPR003445">
    <property type="entry name" value="Cat_transpt"/>
</dbReference>
<evidence type="ECO:0000256" key="7">
    <source>
        <dbReference type="ARBA" id="ARBA00022989"/>
    </source>
</evidence>
<name>A0A0R1F486_9LACO</name>
<proteinExistence type="predicted"/>
<feature type="transmembrane region" description="Helical" evidence="10">
    <location>
        <begin position="389"/>
        <end position="407"/>
    </location>
</feature>
<feature type="transmembrane region" description="Helical" evidence="10">
    <location>
        <begin position="354"/>
        <end position="377"/>
    </location>
</feature>
<dbReference type="AlphaFoldDB" id="A0A0R1F486"/>
<dbReference type="NCBIfam" id="TIGR00933">
    <property type="entry name" value="2a38"/>
    <property type="match status" value="1"/>
</dbReference>
<dbReference type="InterPro" id="IPR004772">
    <property type="entry name" value="TrkH"/>
</dbReference>
<feature type="transmembrane region" description="Helical" evidence="10">
    <location>
        <begin position="292"/>
        <end position="311"/>
    </location>
</feature>
<dbReference type="PATRIC" id="fig|913848.6.peg.375"/>
<evidence type="ECO:0000256" key="10">
    <source>
        <dbReference type="SAM" id="Phobius"/>
    </source>
</evidence>
<feature type="transmembrane region" description="Helical" evidence="10">
    <location>
        <begin position="236"/>
        <end position="254"/>
    </location>
</feature>
<evidence type="ECO:0000256" key="5">
    <source>
        <dbReference type="ARBA" id="ARBA00022692"/>
    </source>
</evidence>
<protein>
    <submittedName>
        <fullName evidence="11">TrkH family potassium uptake protein</fullName>
    </submittedName>
</protein>
<feature type="transmembrane region" description="Helical" evidence="10">
    <location>
        <begin position="20"/>
        <end position="41"/>
    </location>
</feature>
<feature type="transmembrane region" description="Helical" evidence="10">
    <location>
        <begin position="84"/>
        <end position="108"/>
    </location>
</feature>
<evidence type="ECO:0000256" key="3">
    <source>
        <dbReference type="ARBA" id="ARBA00022475"/>
    </source>
</evidence>
<dbReference type="PANTHER" id="PTHR32024:SF1">
    <property type="entry name" value="KTR SYSTEM POTASSIUM UPTAKE PROTEIN B"/>
    <property type="match status" value="1"/>
</dbReference>
<dbReference type="GO" id="GO:0005886">
    <property type="term" value="C:plasma membrane"/>
    <property type="evidence" value="ECO:0007669"/>
    <property type="project" value="UniProtKB-SubCell"/>
</dbReference>
<keyword evidence="6" id="KW-0630">Potassium</keyword>
<evidence type="ECO:0000313" key="12">
    <source>
        <dbReference type="Proteomes" id="UP000051181"/>
    </source>
</evidence>
<feature type="transmembrane region" description="Helical" evidence="10">
    <location>
        <begin position="413"/>
        <end position="438"/>
    </location>
</feature>
<gene>
    <name evidence="11" type="ORF">FD22_GL000370</name>
</gene>
<reference evidence="11 12" key="1">
    <citation type="journal article" date="2015" name="Genome Announc.">
        <title>Expanding the biotechnology potential of lactobacilli through comparative genomics of 213 strains and associated genera.</title>
        <authorList>
            <person name="Sun Z."/>
            <person name="Harris H.M."/>
            <person name="McCann A."/>
            <person name="Guo C."/>
            <person name="Argimon S."/>
            <person name="Zhang W."/>
            <person name="Yang X."/>
            <person name="Jeffery I.B."/>
            <person name="Cooney J.C."/>
            <person name="Kagawa T.F."/>
            <person name="Liu W."/>
            <person name="Song Y."/>
            <person name="Salvetti E."/>
            <person name="Wrobel A."/>
            <person name="Rasinkangas P."/>
            <person name="Parkhill J."/>
            <person name="Rea M.C."/>
            <person name="O'Sullivan O."/>
            <person name="Ritari J."/>
            <person name="Douillard F.P."/>
            <person name="Paul Ross R."/>
            <person name="Yang R."/>
            <person name="Briner A.E."/>
            <person name="Felis G.E."/>
            <person name="de Vos W.M."/>
            <person name="Barrangou R."/>
            <person name="Klaenhammer T.R."/>
            <person name="Caufield P.W."/>
            <person name="Cui Y."/>
            <person name="Zhang H."/>
            <person name="O'Toole P.W."/>
        </authorList>
    </citation>
    <scope>NUCLEOTIDE SEQUENCE [LARGE SCALE GENOMIC DNA]</scope>
    <source>
        <strain evidence="11 12">DSM 20001</strain>
    </source>
</reference>
<evidence type="ECO:0000313" key="11">
    <source>
        <dbReference type="EMBL" id="KRK13954.1"/>
    </source>
</evidence>
<feature type="transmembrane region" description="Helical" evidence="10">
    <location>
        <begin position="135"/>
        <end position="156"/>
    </location>
</feature>
<evidence type="ECO:0000256" key="4">
    <source>
        <dbReference type="ARBA" id="ARBA00022538"/>
    </source>
</evidence>
<dbReference type="Proteomes" id="UP000051181">
    <property type="component" value="Unassembled WGS sequence"/>
</dbReference>
<sequence>MKRKVGGLMQIPGKKRRVPLPRILTLGFLVLILIGGLLLMLPLATRSGHTTPFIDAIFTATSATCITGLTTVNTAVHWSLFGQSVILALIEIGGLGFMTFSVLPFVLLKRRVDLTTRLLIKESLNFEKLADVSSVMKYVIGLSLAIQSLGAALLFIDFYPHYGFSRGLFMSIFHSVSAFCNAGFDLFGNSLESRPNDVYLLLVISALVIAGGLGFLVWRDLLLFNRRKRLSLHTKLALSTTGVLLAGGFVFFLLTEDNLAVLAPHVSTGNRLINTFFLAVTPRTAGLTTIPYSEISIAGILLTIVLMFIGGTPGSTAGGIKTTTLGLLTLQTWAVLCGNRDVEFGHRRFSDQNILRALMLVFISLTLVIVAGVILTATETIPTRYGLEYVIFEVISAFSTAGMTMGLTPHLTVIGKLIIMLLMFLGRVGIYTVMFTVLNASHPRKGYRYPAENVMLG</sequence>
<comment type="subcellular location">
    <subcellularLocation>
        <location evidence="1">Cell membrane</location>
        <topology evidence="1">Multi-pass membrane protein</topology>
    </subcellularLocation>
</comment>
<comment type="caution">
    <text evidence="11">The sequence shown here is derived from an EMBL/GenBank/DDBJ whole genome shotgun (WGS) entry which is preliminary data.</text>
</comment>
<dbReference type="GO" id="GO:0015379">
    <property type="term" value="F:potassium:chloride symporter activity"/>
    <property type="evidence" value="ECO:0007669"/>
    <property type="project" value="InterPro"/>
</dbReference>
<feature type="transmembrane region" description="Helical" evidence="10">
    <location>
        <begin position="199"/>
        <end position="224"/>
    </location>
</feature>
<keyword evidence="7 10" id="KW-1133">Transmembrane helix</keyword>
<evidence type="ECO:0000256" key="8">
    <source>
        <dbReference type="ARBA" id="ARBA00023065"/>
    </source>
</evidence>
<keyword evidence="4" id="KW-0633">Potassium transport</keyword>
<dbReference type="PANTHER" id="PTHR32024">
    <property type="entry name" value="TRK SYSTEM POTASSIUM UPTAKE PROTEIN TRKG-RELATED"/>
    <property type="match status" value="1"/>
</dbReference>
<dbReference type="eggNOG" id="COG0168">
    <property type="taxonomic scope" value="Bacteria"/>
</dbReference>
<evidence type="ECO:0000256" key="9">
    <source>
        <dbReference type="ARBA" id="ARBA00023136"/>
    </source>
</evidence>
<keyword evidence="8" id="KW-0406">Ion transport</keyword>
<evidence type="ECO:0000256" key="6">
    <source>
        <dbReference type="ARBA" id="ARBA00022958"/>
    </source>
</evidence>
<organism evidence="11 12">
    <name type="scientific">Loigolactobacillus coryniformis subsp. coryniformis KCTC 3167 = DSM 20001</name>
    <dbReference type="NCBI Taxonomy" id="913848"/>
    <lineage>
        <taxon>Bacteria</taxon>
        <taxon>Bacillati</taxon>
        <taxon>Bacillota</taxon>
        <taxon>Bacilli</taxon>
        <taxon>Lactobacillales</taxon>
        <taxon>Lactobacillaceae</taxon>
        <taxon>Loigolactobacillus</taxon>
    </lineage>
</organism>
<keyword evidence="5 10" id="KW-0812">Transmembrane</keyword>
<keyword evidence="9 10" id="KW-0472">Membrane</keyword>
<dbReference type="EMBL" id="AZCN01000126">
    <property type="protein sequence ID" value="KRK13954.1"/>
    <property type="molecule type" value="Genomic_DNA"/>
</dbReference>
<keyword evidence="2" id="KW-0813">Transport</keyword>
<evidence type="ECO:0000256" key="2">
    <source>
        <dbReference type="ARBA" id="ARBA00022448"/>
    </source>
</evidence>
<evidence type="ECO:0000256" key="1">
    <source>
        <dbReference type="ARBA" id="ARBA00004651"/>
    </source>
</evidence>